<evidence type="ECO:0000256" key="1">
    <source>
        <dbReference type="ARBA" id="ARBA00008080"/>
    </source>
</evidence>
<feature type="region of interest" description="Disordered" evidence="9">
    <location>
        <begin position="94"/>
        <end position="128"/>
    </location>
</feature>
<dbReference type="GO" id="GO:0006412">
    <property type="term" value="P:translation"/>
    <property type="evidence" value="ECO:0007669"/>
    <property type="project" value="UniProtKB-UniRule"/>
</dbReference>
<sequence length="128" mass="14418">MRIAGVNIPDNKKIVYALPYIYGIGLTVSKKIIKAAQVDADKLAKDLSVQEVGRLREIIEKSYKIEGDLRREVAANIKRLRELNAYRGLRHMRGLPVRGQRTKTNSRTRRGNVRKTMGSGRKSATSPT</sequence>
<evidence type="ECO:0000256" key="7">
    <source>
        <dbReference type="HAMAP-Rule" id="MF_01315"/>
    </source>
</evidence>
<dbReference type="FunFam" id="1.10.8.50:FF:000001">
    <property type="entry name" value="30S ribosomal protein S13"/>
    <property type="match status" value="1"/>
</dbReference>
<dbReference type="SUPFAM" id="SSF46946">
    <property type="entry name" value="S13-like H2TH domain"/>
    <property type="match status" value="1"/>
</dbReference>
<dbReference type="Pfam" id="PF00416">
    <property type="entry name" value="Ribosomal_S13"/>
    <property type="match status" value="1"/>
</dbReference>
<dbReference type="GO" id="GO:0019843">
    <property type="term" value="F:rRNA binding"/>
    <property type="evidence" value="ECO:0007669"/>
    <property type="project" value="UniProtKB-UniRule"/>
</dbReference>
<organism evidence="10 11">
    <name type="scientific">Candidatus Sungbacteria bacterium RIFCSPHIGHO2_02_FULL_53_17</name>
    <dbReference type="NCBI Taxonomy" id="1802275"/>
    <lineage>
        <taxon>Bacteria</taxon>
        <taxon>Candidatus Sungiibacteriota</taxon>
    </lineage>
</organism>
<reference evidence="10 11" key="1">
    <citation type="journal article" date="2016" name="Nat. Commun.">
        <title>Thousands of microbial genomes shed light on interconnected biogeochemical processes in an aquifer system.</title>
        <authorList>
            <person name="Anantharaman K."/>
            <person name="Brown C.T."/>
            <person name="Hug L.A."/>
            <person name="Sharon I."/>
            <person name="Castelle C.J."/>
            <person name="Probst A.J."/>
            <person name="Thomas B.C."/>
            <person name="Singh A."/>
            <person name="Wilkins M.J."/>
            <person name="Karaoz U."/>
            <person name="Brodie E.L."/>
            <person name="Williams K.H."/>
            <person name="Hubbard S.S."/>
            <person name="Banfield J.F."/>
        </authorList>
    </citation>
    <scope>NUCLEOTIDE SEQUENCE [LARGE SCALE GENOMIC DNA]</scope>
</reference>
<keyword evidence="2 7" id="KW-0699">rRNA-binding</keyword>
<evidence type="ECO:0000313" key="11">
    <source>
        <dbReference type="Proteomes" id="UP000177177"/>
    </source>
</evidence>
<accession>A0A1G2KW63</accession>
<keyword evidence="5 7" id="KW-0687">Ribonucleoprotein</keyword>
<comment type="subunit">
    <text evidence="7">Part of the 30S ribosomal subunit. Forms a loose heterodimer with protein S19. Forms two bridges to the 50S subunit in the 70S ribosome.</text>
</comment>
<dbReference type="GO" id="GO:0003735">
    <property type="term" value="F:structural constituent of ribosome"/>
    <property type="evidence" value="ECO:0007669"/>
    <property type="project" value="InterPro"/>
</dbReference>
<keyword evidence="4 7" id="KW-0689">Ribosomal protein</keyword>
<dbReference type="PANTHER" id="PTHR10871:SF1">
    <property type="entry name" value="SMALL RIBOSOMAL SUBUNIT PROTEIN US13M"/>
    <property type="match status" value="1"/>
</dbReference>
<name>A0A1G2KW63_9BACT</name>
<dbReference type="GO" id="GO:0015935">
    <property type="term" value="C:small ribosomal subunit"/>
    <property type="evidence" value="ECO:0007669"/>
    <property type="project" value="TreeGrafter"/>
</dbReference>
<keyword evidence="3 7" id="KW-0694">RNA-binding</keyword>
<evidence type="ECO:0000256" key="2">
    <source>
        <dbReference type="ARBA" id="ARBA00022730"/>
    </source>
</evidence>
<evidence type="ECO:0000256" key="8">
    <source>
        <dbReference type="RuleBase" id="RU003830"/>
    </source>
</evidence>
<dbReference type="InterPro" id="IPR010979">
    <property type="entry name" value="Ribosomal_uS13-like_H2TH"/>
</dbReference>
<dbReference type="AlphaFoldDB" id="A0A1G2KW63"/>
<dbReference type="InterPro" id="IPR027437">
    <property type="entry name" value="Rbsml_uS13_C"/>
</dbReference>
<comment type="caution">
    <text evidence="10">The sequence shown here is derived from an EMBL/GenBank/DDBJ whole genome shotgun (WGS) entry which is preliminary data.</text>
</comment>
<evidence type="ECO:0000256" key="3">
    <source>
        <dbReference type="ARBA" id="ARBA00022884"/>
    </source>
</evidence>
<gene>
    <name evidence="7" type="primary">rpsM</name>
    <name evidence="10" type="ORF">A3C92_01020</name>
</gene>
<dbReference type="EMBL" id="MHQN01000014">
    <property type="protein sequence ID" value="OHA03640.1"/>
    <property type="molecule type" value="Genomic_DNA"/>
</dbReference>
<comment type="similarity">
    <text evidence="1 7 8">Belongs to the universal ribosomal protein uS13 family.</text>
</comment>
<evidence type="ECO:0000256" key="9">
    <source>
        <dbReference type="SAM" id="MobiDB-lite"/>
    </source>
</evidence>
<dbReference type="GO" id="GO:0000049">
    <property type="term" value="F:tRNA binding"/>
    <property type="evidence" value="ECO:0007669"/>
    <property type="project" value="UniProtKB-UniRule"/>
</dbReference>
<evidence type="ECO:0000313" key="10">
    <source>
        <dbReference type="EMBL" id="OHA03640.1"/>
    </source>
</evidence>
<feature type="compositionally biased region" description="Basic residues" evidence="9">
    <location>
        <begin position="100"/>
        <end position="113"/>
    </location>
</feature>
<dbReference type="Gene3D" id="1.10.8.50">
    <property type="match status" value="1"/>
</dbReference>
<dbReference type="Gene3D" id="4.10.910.10">
    <property type="entry name" value="30s ribosomal protein s13, domain 2"/>
    <property type="match status" value="1"/>
</dbReference>
<dbReference type="PANTHER" id="PTHR10871">
    <property type="entry name" value="30S RIBOSOMAL PROTEIN S13/40S RIBOSOMAL PROTEIN S18"/>
    <property type="match status" value="1"/>
</dbReference>
<keyword evidence="7" id="KW-0820">tRNA-binding</keyword>
<proteinExistence type="inferred from homology"/>
<dbReference type="GO" id="GO:0005829">
    <property type="term" value="C:cytosol"/>
    <property type="evidence" value="ECO:0007669"/>
    <property type="project" value="TreeGrafter"/>
</dbReference>
<dbReference type="PROSITE" id="PS50159">
    <property type="entry name" value="RIBOSOMAL_S13_2"/>
    <property type="match status" value="1"/>
</dbReference>
<protein>
    <recommendedName>
        <fullName evidence="6 7">Small ribosomal subunit protein uS13</fullName>
    </recommendedName>
</protein>
<comment type="function">
    <text evidence="7">Located at the top of the head of the 30S subunit, it contacts several helices of the 16S rRNA. In the 70S ribosome it contacts the 23S rRNA (bridge B1a) and protein L5 of the 50S subunit (bridge B1b), connecting the 2 subunits; these bridges are implicated in subunit movement. Contacts the tRNAs in the A and P-sites.</text>
</comment>
<dbReference type="InterPro" id="IPR019980">
    <property type="entry name" value="Ribosomal_uS13_bac-type"/>
</dbReference>
<dbReference type="PROSITE" id="PS00646">
    <property type="entry name" value="RIBOSOMAL_S13_1"/>
    <property type="match status" value="1"/>
</dbReference>
<evidence type="ECO:0000256" key="6">
    <source>
        <dbReference type="ARBA" id="ARBA00035166"/>
    </source>
</evidence>
<dbReference type="Proteomes" id="UP000177177">
    <property type="component" value="Unassembled WGS sequence"/>
</dbReference>
<evidence type="ECO:0000256" key="5">
    <source>
        <dbReference type="ARBA" id="ARBA00023274"/>
    </source>
</evidence>
<dbReference type="InterPro" id="IPR018269">
    <property type="entry name" value="Ribosomal_uS13_CS"/>
</dbReference>
<dbReference type="HAMAP" id="MF_01315">
    <property type="entry name" value="Ribosomal_uS13"/>
    <property type="match status" value="1"/>
</dbReference>
<dbReference type="PIRSF" id="PIRSF002134">
    <property type="entry name" value="Ribosomal_S13"/>
    <property type="match status" value="1"/>
</dbReference>
<dbReference type="InterPro" id="IPR001892">
    <property type="entry name" value="Ribosomal_uS13"/>
</dbReference>
<evidence type="ECO:0000256" key="4">
    <source>
        <dbReference type="ARBA" id="ARBA00022980"/>
    </source>
</evidence>
<dbReference type="NCBIfam" id="TIGR03631">
    <property type="entry name" value="uS13_bact"/>
    <property type="match status" value="1"/>
</dbReference>